<keyword evidence="3" id="KW-1185">Reference proteome</keyword>
<gene>
    <name evidence="2" type="ORF">SAMN03080615_02425</name>
</gene>
<proteinExistence type="predicted"/>
<organism evidence="2 3">
    <name type="scientific">Amphritea atlantica</name>
    <dbReference type="NCBI Taxonomy" id="355243"/>
    <lineage>
        <taxon>Bacteria</taxon>
        <taxon>Pseudomonadati</taxon>
        <taxon>Pseudomonadota</taxon>
        <taxon>Gammaproteobacteria</taxon>
        <taxon>Oceanospirillales</taxon>
        <taxon>Oceanospirillaceae</taxon>
        <taxon>Amphritea</taxon>
    </lineage>
</organism>
<feature type="transmembrane region" description="Helical" evidence="1">
    <location>
        <begin position="12"/>
        <end position="38"/>
    </location>
</feature>
<evidence type="ECO:0000313" key="3">
    <source>
        <dbReference type="Proteomes" id="UP000198749"/>
    </source>
</evidence>
<sequence>MIIYQWNTEPSVMIALIEFILSVLAFMFVLFIYVRFLWSWKSKNIVASRAASFILVINAFGFFPVNFYYQIKAEFFAWEEYQRENYHELIGKLSGLKDDSTGLWVFYNSDKKMFFTRYYDFCFDFSSSDVGGSIDEESEYYIRYVSFSNAGEEGKKCAVYAEKTIE</sequence>
<dbReference type="RefSeq" id="WP_091358435.1">
    <property type="nucleotide sequence ID" value="NZ_AP025284.1"/>
</dbReference>
<evidence type="ECO:0000256" key="1">
    <source>
        <dbReference type="SAM" id="Phobius"/>
    </source>
</evidence>
<keyword evidence="1" id="KW-0812">Transmembrane</keyword>
<reference evidence="3" key="1">
    <citation type="submission" date="2016-10" db="EMBL/GenBank/DDBJ databases">
        <authorList>
            <person name="Varghese N."/>
            <person name="Submissions S."/>
        </authorList>
    </citation>
    <scope>NUCLEOTIDE SEQUENCE [LARGE SCALE GENOMIC DNA]</scope>
    <source>
        <strain evidence="3">DSM 18887</strain>
    </source>
</reference>
<name>A0A1H9I4J3_9GAMM</name>
<dbReference type="EMBL" id="FOGB01000006">
    <property type="protein sequence ID" value="SEQ69457.1"/>
    <property type="molecule type" value="Genomic_DNA"/>
</dbReference>
<accession>A0A1H9I4J3</accession>
<dbReference type="STRING" id="355243.SAMN03080615_02425"/>
<keyword evidence="1" id="KW-1133">Transmembrane helix</keyword>
<evidence type="ECO:0000313" key="2">
    <source>
        <dbReference type="EMBL" id="SEQ69457.1"/>
    </source>
</evidence>
<dbReference type="Proteomes" id="UP000198749">
    <property type="component" value="Unassembled WGS sequence"/>
</dbReference>
<keyword evidence="1" id="KW-0472">Membrane</keyword>
<dbReference type="AlphaFoldDB" id="A0A1H9I4J3"/>
<feature type="transmembrane region" description="Helical" evidence="1">
    <location>
        <begin position="50"/>
        <end position="69"/>
    </location>
</feature>
<protein>
    <submittedName>
        <fullName evidence="2">Uncharacterized protein</fullName>
    </submittedName>
</protein>